<feature type="transmembrane region" description="Helical" evidence="5">
    <location>
        <begin position="341"/>
        <end position="360"/>
    </location>
</feature>
<evidence type="ECO:0000256" key="5">
    <source>
        <dbReference type="SAM" id="Phobius"/>
    </source>
</evidence>
<dbReference type="GO" id="GO:0016020">
    <property type="term" value="C:membrane"/>
    <property type="evidence" value="ECO:0007669"/>
    <property type="project" value="UniProtKB-SubCell"/>
</dbReference>
<feature type="transmembrane region" description="Helical" evidence="5">
    <location>
        <begin position="210"/>
        <end position="226"/>
    </location>
</feature>
<sequence length="413" mass="47088">MSRIINEIRKLFTEGPIGIYIMAFFIPLNPRMLGIAVAIIIVEQLIRSPKINKTHLKSQLSWRNPGIWLLLFYLMHVVGLINTENMRFANMDLGMKATLGILPVFFILYKLKVNWNLFVKVFIFGAFVSIVANFFMSLGVYLKSPHFYYISGERLSHLMHRGYWAVYMVVAYFFLLKQMITAQSKMSFWMNLLGAIVMAVFIEISGSKVGFIILFFVTIWAAISLFKRFKNKWILPITSVVLVVGIAAVVILTPSIAKRLDSAIIAVSQPIENYNMEVPESTEARVMVWDSSIDLIKENFWFGVGTGDIKDELIKMNFENGYSGVAEQKLNSHNQFFNSHIAIGVFGSLFLLLSLAMNYLKLKPDELRSWRLGIITILFIALLPESMMETQAGIIPYAFFISFLTSFQPKQSA</sequence>
<dbReference type="Pfam" id="PF04932">
    <property type="entry name" value="Wzy_C"/>
    <property type="match status" value="1"/>
</dbReference>
<accession>A0A4Q4KJF9</accession>
<keyword evidence="4 5" id="KW-0472">Membrane</keyword>
<keyword evidence="2 5" id="KW-0812">Transmembrane</keyword>
<keyword evidence="8" id="KW-1185">Reference proteome</keyword>
<gene>
    <name evidence="7" type="ORF">ERX46_10600</name>
</gene>
<evidence type="ECO:0000259" key="6">
    <source>
        <dbReference type="Pfam" id="PF04932"/>
    </source>
</evidence>
<keyword evidence="3 5" id="KW-1133">Transmembrane helix</keyword>
<dbReference type="PANTHER" id="PTHR37422:SF13">
    <property type="entry name" value="LIPOPOLYSACCHARIDE BIOSYNTHESIS PROTEIN PA4999-RELATED"/>
    <property type="match status" value="1"/>
</dbReference>
<feature type="transmembrane region" description="Helical" evidence="5">
    <location>
        <begin position="367"/>
        <end position="384"/>
    </location>
</feature>
<evidence type="ECO:0000256" key="1">
    <source>
        <dbReference type="ARBA" id="ARBA00004141"/>
    </source>
</evidence>
<reference evidence="7 8" key="1">
    <citation type="submission" date="2019-02" db="EMBL/GenBank/DDBJ databases">
        <title>Genome sequence of the sea-ice species Brumimicrobium glaciale.</title>
        <authorList>
            <person name="Bowman J.P."/>
        </authorList>
    </citation>
    <scope>NUCLEOTIDE SEQUENCE [LARGE SCALE GENOMIC DNA]</scope>
    <source>
        <strain evidence="7 8">IC156</strain>
    </source>
</reference>
<evidence type="ECO:0000256" key="3">
    <source>
        <dbReference type="ARBA" id="ARBA00022989"/>
    </source>
</evidence>
<feature type="domain" description="O-antigen ligase-related" evidence="6">
    <location>
        <begin position="194"/>
        <end position="351"/>
    </location>
</feature>
<dbReference type="PANTHER" id="PTHR37422">
    <property type="entry name" value="TEICHURONIC ACID BIOSYNTHESIS PROTEIN TUAE"/>
    <property type="match status" value="1"/>
</dbReference>
<feature type="transmembrane region" description="Helical" evidence="5">
    <location>
        <begin position="187"/>
        <end position="204"/>
    </location>
</feature>
<feature type="transmembrane region" description="Helical" evidence="5">
    <location>
        <begin position="233"/>
        <end position="252"/>
    </location>
</feature>
<feature type="transmembrane region" description="Helical" evidence="5">
    <location>
        <begin position="62"/>
        <end position="81"/>
    </location>
</feature>
<evidence type="ECO:0000313" key="7">
    <source>
        <dbReference type="EMBL" id="RYM33382.1"/>
    </source>
</evidence>
<organism evidence="7 8">
    <name type="scientific">Brumimicrobium glaciale</name>
    <dbReference type="NCBI Taxonomy" id="200475"/>
    <lineage>
        <taxon>Bacteria</taxon>
        <taxon>Pseudomonadati</taxon>
        <taxon>Bacteroidota</taxon>
        <taxon>Flavobacteriia</taxon>
        <taxon>Flavobacteriales</taxon>
        <taxon>Crocinitomicaceae</taxon>
        <taxon>Brumimicrobium</taxon>
    </lineage>
</organism>
<protein>
    <recommendedName>
        <fullName evidence="6">O-antigen ligase-related domain-containing protein</fullName>
    </recommendedName>
</protein>
<feature type="transmembrane region" description="Helical" evidence="5">
    <location>
        <begin position="17"/>
        <end position="42"/>
    </location>
</feature>
<dbReference type="AlphaFoldDB" id="A0A4Q4KJF9"/>
<dbReference type="EMBL" id="SETE01000004">
    <property type="protein sequence ID" value="RYM33382.1"/>
    <property type="molecule type" value="Genomic_DNA"/>
</dbReference>
<evidence type="ECO:0000313" key="8">
    <source>
        <dbReference type="Proteomes" id="UP000293952"/>
    </source>
</evidence>
<name>A0A4Q4KJF9_9FLAO</name>
<comment type="caution">
    <text evidence="7">The sequence shown here is derived from an EMBL/GenBank/DDBJ whole genome shotgun (WGS) entry which is preliminary data.</text>
</comment>
<dbReference type="OrthoDB" id="1631746at2"/>
<proteinExistence type="predicted"/>
<evidence type="ECO:0000256" key="2">
    <source>
        <dbReference type="ARBA" id="ARBA00022692"/>
    </source>
</evidence>
<feature type="transmembrane region" description="Helical" evidence="5">
    <location>
        <begin position="390"/>
        <end position="407"/>
    </location>
</feature>
<feature type="transmembrane region" description="Helical" evidence="5">
    <location>
        <begin position="162"/>
        <end position="180"/>
    </location>
</feature>
<dbReference type="Proteomes" id="UP000293952">
    <property type="component" value="Unassembled WGS sequence"/>
</dbReference>
<dbReference type="RefSeq" id="WP_130093842.1">
    <property type="nucleotide sequence ID" value="NZ_SETE01000004.1"/>
</dbReference>
<feature type="transmembrane region" description="Helical" evidence="5">
    <location>
        <begin position="121"/>
        <end position="142"/>
    </location>
</feature>
<dbReference type="InterPro" id="IPR007016">
    <property type="entry name" value="O-antigen_ligase-rel_domated"/>
</dbReference>
<dbReference type="InterPro" id="IPR051533">
    <property type="entry name" value="WaaL-like"/>
</dbReference>
<evidence type="ECO:0000256" key="4">
    <source>
        <dbReference type="ARBA" id="ARBA00023136"/>
    </source>
</evidence>
<comment type="subcellular location">
    <subcellularLocation>
        <location evidence="1">Membrane</location>
        <topology evidence="1">Multi-pass membrane protein</topology>
    </subcellularLocation>
</comment>